<feature type="non-terminal residue" evidence="2">
    <location>
        <position position="1"/>
    </location>
</feature>
<evidence type="ECO:0000313" key="2">
    <source>
        <dbReference type="EMBL" id="RDX96430.1"/>
    </source>
</evidence>
<dbReference type="EMBL" id="QJKJ01003889">
    <property type="protein sequence ID" value="RDX96430.1"/>
    <property type="molecule type" value="Genomic_DNA"/>
</dbReference>
<comment type="caution">
    <text evidence="2">The sequence shown here is derived from an EMBL/GenBank/DDBJ whole genome shotgun (WGS) entry which is preliminary data.</text>
</comment>
<keyword evidence="3" id="KW-1185">Reference proteome</keyword>
<proteinExistence type="predicted"/>
<protein>
    <submittedName>
        <fullName evidence="2">Uncharacterized protein</fullName>
    </submittedName>
</protein>
<feature type="coiled-coil region" evidence="1">
    <location>
        <begin position="19"/>
        <end position="46"/>
    </location>
</feature>
<dbReference type="AlphaFoldDB" id="A0A371H0V7"/>
<name>A0A371H0V7_MUCPR</name>
<keyword evidence="1" id="KW-0175">Coiled coil</keyword>
<evidence type="ECO:0000256" key="1">
    <source>
        <dbReference type="SAM" id="Coils"/>
    </source>
</evidence>
<sequence length="111" mass="12915">MELSENKDRCGLGYKVTKVDKIRIALEKKEKRLAHLENHDEDGEDDPKTPIKLRKLIKQESRIIHLHEEEIKIINLRTEDAKKEIKVGTTIKGSGRDKLVRLLLDYVDIFA</sequence>
<evidence type="ECO:0000313" key="3">
    <source>
        <dbReference type="Proteomes" id="UP000257109"/>
    </source>
</evidence>
<accession>A0A371H0V7</accession>
<dbReference type="Proteomes" id="UP000257109">
    <property type="component" value="Unassembled WGS sequence"/>
</dbReference>
<gene>
    <name evidence="2" type="ORF">CR513_20913</name>
</gene>
<reference evidence="2" key="1">
    <citation type="submission" date="2018-05" db="EMBL/GenBank/DDBJ databases">
        <title>Draft genome of Mucuna pruriens seed.</title>
        <authorList>
            <person name="Nnadi N.E."/>
            <person name="Vos R."/>
            <person name="Hasami M.H."/>
            <person name="Devisetty U.K."/>
            <person name="Aguiy J.C."/>
        </authorList>
    </citation>
    <scope>NUCLEOTIDE SEQUENCE [LARGE SCALE GENOMIC DNA]</scope>
    <source>
        <strain evidence="2">JCA_2017</strain>
    </source>
</reference>
<organism evidence="2 3">
    <name type="scientific">Mucuna pruriens</name>
    <name type="common">Velvet bean</name>
    <name type="synonym">Dolichos pruriens</name>
    <dbReference type="NCBI Taxonomy" id="157652"/>
    <lineage>
        <taxon>Eukaryota</taxon>
        <taxon>Viridiplantae</taxon>
        <taxon>Streptophyta</taxon>
        <taxon>Embryophyta</taxon>
        <taxon>Tracheophyta</taxon>
        <taxon>Spermatophyta</taxon>
        <taxon>Magnoliopsida</taxon>
        <taxon>eudicotyledons</taxon>
        <taxon>Gunneridae</taxon>
        <taxon>Pentapetalae</taxon>
        <taxon>rosids</taxon>
        <taxon>fabids</taxon>
        <taxon>Fabales</taxon>
        <taxon>Fabaceae</taxon>
        <taxon>Papilionoideae</taxon>
        <taxon>50 kb inversion clade</taxon>
        <taxon>NPAAA clade</taxon>
        <taxon>indigoferoid/millettioid clade</taxon>
        <taxon>Phaseoleae</taxon>
        <taxon>Mucuna</taxon>
    </lineage>
</organism>